<dbReference type="GO" id="GO:0005737">
    <property type="term" value="C:cytoplasm"/>
    <property type="evidence" value="ECO:0007669"/>
    <property type="project" value="TreeGrafter"/>
</dbReference>
<reference evidence="1" key="1">
    <citation type="journal article" date="2021" name="Cell">
        <title>Tracing the genetic footprints of vertebrate landing in non-teleost ray-finned fishes.</title>
        <authorList>
            <person name="Bi X."/>
            <person name="Wang K."/>
            <person name="Yang L."/>
            <person name="Pan H."/>
            <person name="Jiang H."/>
            <person name="Wei Q."/>
            <person name="Fang M."/>
            <person name="Yu H."/>
            <person name="Zhu C."/>
            <person name="Cai Y."/>
            <person name="He Y."/>
            <person name="Gan X."/>
            <person name="Zeng H."/>
            <person name="Yu D."/>
            <person name="Zhu Y."/>
            <person name="Jiang H."/>
            <person name="Qiu Q."/>
            <person name="Yang H."/>
            <person name="Zhang Y.E."/>
            <person name="Wang W."/>
            <person name="Zhu M."/>
            <person name="He S."/>
            <person name="Zhang G."/>
        </authorList>
    </citation>
    <scope>NUCLEOTIDE SEQUENCE</scope>
    <source>
        <strain evidence="1">Allg_001</strain>
    </source>
</reference>
<dbReference type="PANTHER" id="PTHR44099">
    <property type="entry name" value="RABCONNECTIN-3B, ISOFORM A"/>
    <property type="match status" value="1"/>
</dbReference>
<feature type="non-terminal residue" evidence="1">
    <location>
        <position position="178"/>
    </location>
</feature>
<feature type="non-terminal residue" evidence="1">
    <location>
        <position position="1"/>
    </location>
</feature>
<dbReference type="Gene3D" id="2.130.10.10">
    <property type="entry name" value="YVTN repeat-like/Quinoprotein amine dehydrogenase"/>
    <property type="match status" value="1"/>
</dbReference>
<organism evidence="1 2">
    <name type="scientific">Atractosteus spatula</name>
    <name type="common">Alligator gar</name>
    <name type="synonym">Lepisosteus spatula</name>
    <dbReference type="NCBI Taxonomy" id="7917"/>
    <lineage>
        <taxon>Eukaryota</taxon>
        <taxon>Metazoa</taxon>
        <taxon>Chordata</taxon>
        <taxon>Craniata</taxon>
        <taxon>Vertebrata</taxon>
        <taxon>Euteleostomi</taxon>
        <taxon>Actinopterygii</taxon>
        <taxon>Neopterygii</taxon>
        <taxon>Holostei</taxon>
        <taxon>Semionotiformes</taxon>
        <taxon>Lepisosteidae</taxon>
        <taxon>Atractosteus</taxon>
    </lineage>
</organism>
<comment type="caution">
    <text evidence="1">The sequence shown here is derived from an EMBL/GenBank/DDBJ whole genome shotgun (WGS) entry which is preliminary data.</text>
</comment>
<proteinExistence type="predicted"/>
<dbReference type="InterPro" id="IPR015943">
    <property type="entry name" value="WD40/YVTN_repeat-like_dom_sf"/>
</dbReference>
<dbReference type="Proteomes" id="UP000736164">
    <property type="component" value="Unassembled WGS sequence"/>
</dbReference>
<evidence type="ECO:0000313" key="2">
    <source>
        <dbReference type="Proteomes" id="UP000736164"/>
    </source>
</evidence>
<dbReference type="AlphaFoldDB" id="A0A8J7NSG5"/>
<dbReference type="EMBL" id="JAAWVO010034813">
    <property type="protein sequence ID" value="MBN3317385.1"/>
    <property type="molecule type" value="Genomic_DNA"/>
</dbReference>
<name>A0A8J7NSG5_ATRSP</name>
<protein>
    <submittedName>
        <fullName evidence="1">WDR7 protein</fullName>
    </submittedName>
</protein>
<sequence>MAGNSLVLPIVLWGRYAPMRCISSLLVTDDLSTTGTDFPDGQICLWDLTAELEGMFPPHLACPQITARALLFGHMAPIPRLSKASPGSDQQCIVSASEKNAVCKKLSLCSSVSMCLWDVRDGRCIAFTKLACAHTGKQLYQFTIGTQREGRLLCIGHYPESLVMDATSLEVLYSWCPR</sequence>
<evidence type="ECO:0000313" key="1">
    <source>
        <dbReference type="EMBL" id="MBN3317385.1"/>
    </source>
</evidence>
<dbReference type="PANTHER" id="PTHR44099:SF3">
    <property type="entry name" value="WD REPEAT-CONTAINING PROTEIN 7"/>
    <property type="match status" value="1"/>
</dbReference>
<accession>A0A8J7NSG5</accession>
<gene>
    <name evidence="1" type="primary">Wdr7_1</name>
    <name evidence="1" type="ORF">GTO95_0009540</name>
</gene>
<keyword evidence="2" id="KW-1185">Reference proteome</keyword>
<dbReference type="InterPro" id="IPR049916">
    <property type="entry name" value="WDR72-like"/>
</dbReference>